<keyword evidence="8" id="KW-0798">TonB box</keyword>
<feature type="domain" description="TonB-dependent receptor plug" evidence="11">
    <location>
        <begin position="38"/>
        <end position="141"/>
    </location>
</feature>
<keyword evidence="3" id="KW-1134">Transmembrane beta strand</keyword>
<sequence>MLSLVVYLPASSRAALSELDPVTILAEPIPSASLNASTTHQNQFSEQRLIERGMTTYSDLNRQIANFHFIDAGVGSYTQGFSLRGLTNTDIFSDPAVVIYIDDVPYSNAGTVMGNWLNAETVTVYRGPEPGRLGKNAYAGAIVINSKQPSNTLRTALSYETGTYAQQKVTTTLSGALVNDQVYASVSGEYQARDAFLYNSYLNTTPDEQEHVTGQAMLKWLPNSAFDIRLIVTQQDFDYGATRWVNLASPDFFTVTSNVDEQLEQQADSQALRIAYTGDDYQWLSVSSRRYWSMNPNVEDFDLTPEPLLREQTLSEQAYSQEWRLQPKAFNSTWDWQIGLFYSHIEKQGVVNSWFYDIFVQKCVKTTQHKSIFGLRASRLSRFPAHQTLFSVTHRLY</sequence>
<evidence type="ECO:0000256" key="3">
    <source>
        <dbReference type="ARBA" id="ARBA00022452"/>
    </source>
</evidence>
<reference evidence="13" key="1">
    <citation type="submission" date="2015-03" db="EMBL/GenBank/DDBJ databases">
        <title>Draft genome sequence of a novel methanotroph (Sn10-6) isolated from flooded ricefield rhizosphere in India.</title>
        <authorList>
            <person name="Pandit P.S."/>
            <person name="Pore S.D."/>
            <person name="Arora P."/>
            <person name="Kapse N.G."/>
            <person name="Dhakephalkar P.K."/>
            <person name="Rahalkar M.C."/>
        </authorList>
    </citation>
    <scope>NUCLEOTIDE SEQUENCE [LARGE SCALE GENOMIC DNA]</scope>
    <source>
        <strain evidence="13">Sn10-6</strain>
    </source>
</reference>
<dbReference type="InterPro" id="IPR039426">
    <property type="entry name" value="TonB-dep_rcpt-like"/>
</dbReference>
<reference evidence="12 13" key="2">
    <citation type="journal article" date="2016" name="Microb. Ecol.">
        <title>Genome Characteristics of a Novel Type I Methanotroph (Sn10-6) Isolated from a Flooded Indian Rice Field.</title>
        <authorList>
            <person name="Rahalkar M.C."/>
            <person name="Pandit P.S."/>
            <person name="Dhakephalkar P.K."/>
            <person name="Pore S."/>
            <person name="Arora P."/>
            <person name="Kapse N."/>
        </authorList>
    </citation>
    <scope>NUCLEOTIDE SEQUENCE [LARGE SCALE GENOMIC DNA]</scope>
    <source>
        <strain evidence="12 13">Sn10-6</strain>
    </source>
</reference>
<proteinExistence type="predicted"/>
<dbReference type="AlphaFoldDB" id="A0A0F3IJS4"/>
<dbReference type="InterPro" id="IPR036942">
    <property type="entry name" value="Beta-barrel_TonB_sf"/>
</dbReference>
<dbReference type="SUPFAM" id="SSF56935">
    <property type="entry name" value="Porins"/>
    <property type="match status" value="1"/>
</dbReference>
<dbReference type="GO" id="GO:0006826">
    <property type="term" value="P:iron ion transport"/>
    <property type="evidence" value="ECO:0007669"/>
    <property type="project" value="UniProtKB-KW"/>
</dbReference>
<evidence type="ECO:0000256" key="5">
    <source>
        <dbReference type="ARBA" id="ARBA00022692"/>
    </source>
</evidence>
<evidence type="ECO:0000256" key="9">
    <source>
        <dbReference type="ARBA" id="ARBA00023136"/>
    </source>
</evidence>
<evidence type="ECO:0000256" key="1">
    <source>
        <dbReference type="ARBA" id="ARBA00004571"/>
    </source>
</evidence>
<protein>
    <recommendedName>
        <fullName evidence="11">TonB-dependent receptor plug domain-containing protein</fullName>
    </recommendedName>
</protein>
<evidence type="ECO:0000256" key="7">
    <source>
        <dbReference type="ARBA" id="ARBA00023065"/>
    </source>
</evidence>
<dbReference type="Gene3D" id="2.40.170.20">
    <property type="entry name" value="TonB-dependent receptor, beta-barrel domain"/>
    <property type="match status" value="1"/>
</dbReference>
<keyword evidence="5" id="KW-0812">Transmembrane</keyword>
<evidence type="ECO:0000256" key="6">
    <source>
        <dbReference type="ARBA" id="ARBA00023004"/>
    </source>
</evidence>
<evidence type="ECO:0000313" key="13">
    <source>
        <dbReference type="Proteomes" id="UP000033684"/>
    </source>
</evidence>
<comment type="caution">
    <text evidence="12">The sequence shown here is derived from an EMBL/GenBank/DDBJ whole genome shotgun (WGS) entry which is preliminary data.</text>
</comment>
<evidence type="ECO:0000313" key="12">
    <source>
        <dbReference type="EMBL" id="KJV06922.1"/>
    </source>
</evidence>
<evidence type="ECO:0000256" key="4">
    <source>
        <dbReference type="ARBA" id="ARBA00022496"/>
    </source>
</evidence>
<dbReference type="Pfam" id="PF07715">
    <property type="entry name" value="Plug"/>
    <property type="match status" value="1"/>
</dbReference>
<keyword evidence="10" id="KW-0998">Cell outer membrane</keyword>
<evidence type="ECO:0000256" key="10">
    <source>
        <dbReference type="ARBA" id="ARBA00023237"/>
    </source>
</evidence>
<keyword evidence="6" id="KW-0408">Iron</keyword>
<keyword evidence="4" id="KW-0410">Iron transport</keyword>
<evidence type="ECO:0000259" key="11">
    <source>
        <dbReference type="Pfam" id="PF07715"/>
    </source>
</evidence>
<accession>A0A0F3IJS4</accession>
<dbReference type="InterPro" id="IPR012910">
    <property type="entry name" value="Plug_dom"/>
</dbReference>
<dbReference type="PANTHER" id="PTHR32552">
    <property type="entry name" value="FERRICHROME IRON RECEPTOR-RELATED"/>
    <property type="match status" value="1"/>
</dbReference>
<dbReference type="EMBL" id="LAJX01000075">
    <property type="protein sequence ID" value="KJV06922.1"/>
    <property type="molecule type" value="Genomic_DNA"/>
</dbReference>
<dbReference type="GO" id="GO:0009279">
    <property type="term" value="C:cell outer membrane"/>
    <property type="evidence" value="ECO:0007669"/>
    <property type="project" value="UniProtKB-SubCell"/>
</dbReference>
<keyword evidence="13" id="KW-1185">Reference proteome</keyword>
<gene>
    <name evidence="12" type="ORF">VZ94_08155</name>
</gene>
<evidence type="ECO:0000256" key="2">
    <source>
        <dbReference type="ARBA" id="ARBA00022448"/>
    </source>
</evidence>
<organism evidence="12 13">
    <name type="scientific">Methylocucumis oryzae</name>
    <dbReference type="NCBI Taxonomy" id="1632867"/>
    <lineage>
        <taxon>Bacteria</taxon>
        <taxon>Pseudomonadati</taxon>
        <taxon>Pseudomonadota</taxon>
        <taxon>Gammaproteobacteria</taxon>
        <taxon>Methylococcales</taxon>
        <taxon>Methylococcaceae</taxon>
        <taxon>Methylocucumis</taxon>
    </lineage>
</organism>
<dbReference type="PANTHER" id="PTHR32552:SF81">
    <property type="entry name" value="TONB-DEPENDENT OUTER MEMBRANE RECEPTOR"/>
    <property type="match status" value="1"/>
</dbReference>
<name>A0A0F3IJS4_9GAMM</name>
<keyword evidence="7" id="KW-0406">Ion transport</keyword>
<evidence type="ECO:0000256" key="8">
    <source>
        <dbReference type="ARBA" id="ARBA00023077"/>
    </source>
</evidence>
<keyword evidence="9" id="KW-0472">Membrane</keyword>
<dbReference type="Proteomes" id="UP000033684">
    <property type="component" value="Unassembled WGS sequence"/>
</dbReference>
<comment type="subcellular location">
    <subcellularLocation>
        <location evidence="1">Cell outer membrane</location>
        <topology evidence="1">Multi-pass membrane protein</topology>
    </subcellularLocation>
</comment>
<keyword evidence="2" id="KW-0813">Transport</keyword>